<dbReference type="RefSeq" id="WP_386256888.1">
    <property type="nucleotide sequence ID" value="NZ_JBHTRV010000002.1"/>
</dbReference>
<feature type="transmembrane region" description="Helical" evidence="9">
    <location>
        <begin position="280"/>
        <end position="299"/>
    </location>
</feature>
<dbReference type="InterPro" id="IPR002549">
    <property type="entry name" value="AI-2E-like"/>
</dbReference>
<proteinExistence type="inferred from homology"/>
<evidence type="ECO:0000256" key="3">
    <source>
        <dbReference type="ARBA" id="ARBA00022448"/>
    </source>
</evidence>
<feature type="transmembrane region" description="Helical" evidence="9">
    <location>
        <begin position="220"/>
        <end position="237"/>
    </location>
</feature>
<comment type="subcellular location">
    <subcellularLocation>
        <location evidence="1">Cell membrane</location>
        <topology evidence="1">Multi-pass membrane protein</topology>
    </subcellularLocation>
</comment>
<dbReference type="EMBL" id="JBHTRV010000002">
    <property type="protein sequence ID" value="MFE5978559.1"/>
    <property type="molecule type" value="Genomic_DNA"/>
</dbReference>
<keyword evidence="3" id="KW-0813">Transport</keyword>
<keyword evidence="7 9" id="KW-0472">Membrane</keyword>
<organism evidence="10 11">
    <name type="scientific">Streptomyces wedmorensis</name>
    <dbReference type="NCBI Taxonomy" id="43759"/>
    <lineage>
        <taxon>Bacteria</taxon>
        <taxon>Bacillati</taxon>
        <taxon>Actinomycetota</taxon>
        <taxon>Actinomycetes</taxon>
        <taxon>Kitasatosporales</taxon>
        <taxon>Streptomycetaceae</taxon>
        <taxon>Streptomyces</taxon>
    </lineage>
</organism>
<evidence type="ECO:0000256" key="6">
    <source>
        <dbReference type="ARBA" id="ARBA00022989"/>
    </source>
</evidence>
<evidence type="ECO:0000256" key="7">
    <source>
        <dbReference type="ARBA" id="ARBA00023136"/>
    </source>
</evidence>
<feature type="compositionally biased region" description="Low complexity" evidence="8">
    <location>
        <begin position="364"/>
        <end position="377"/>
    </location>
</feature>
<sequence>MSATLRSAKATAALRTAARVSAESLVVLLMAGVTLWIVGRMWSVVWPLVVALFLTTLTWPLTRFLRRHSWPPALAAAVVTLSFVLVVAGVIALIAVPVASQSGELSKGVVEGIGRLREWAAGPPLNIGDDQISGALDTAMARVQDSIGSMVTAVATGVGTVFNGVVTAFLALFLMFFFLKDGPRFLPWLTRQLPGRLAVDVPVVAERSWDTLGAFVRSQAFVGLLDAVCIGVGLWILDIPLVLPLAVLTFVSAFVPIIGALFAGFVAVLIALVSNGPTDALIVLAIIVVVQQLEGNVFQPMIQSRGLGLHAAVVLLAVTLGGSLAGIVGSLLAVPLAAVIAVFWNYLRDQLSDEAPEPEPEEPPASSLATATAPVTS</sequence>
<accession>A0ABW6ILV4</accession>
<dbReference type="Pfam" id="PF01594">
    <property type="entry name" value="AI-2E_transport"/>
    <property type="match status" value="1"/>
</dbReference>
<evidence type="ECO:0000256" key="8">
    <source>
        <dbReference type="SAM" id="MobiDB-lite"/>
    </source>
</evidence>
<protein>
    <submittedName>
        <fullName evidence="10">AI-2E family transporter</fullName>
    </submittedName>
</protein>
<evidence type="ECO:0000256" key="4">
    <source>
        <dbReference type="ARBA" id="ARBA00022475"/>
    </source>
</evidence>
<dbReference type="PANTHER" id="PTHR21716">
    <property type="entry name" value="TRANSMEMBRANE PROTEIN"/>
    <property type="match status" value="1"/>
</dbReference>
<evidence type="ECO:0000313" key="10">
    <source>
        <dbReference type="EMBL" id="MFE5978559.1"/>
    </source>
</evidence>
<keyword evidence="4" id="KW-1003">Cell membrane</keyword>
<feature type="transmembrane region" description="Helical" evidence="9">
    <location>
        <begin position="44"/>
        <end position="61"/>
    </location>
</feature>
<dbReference type="Proteomes" id="UP001600424">
    <property type="component" value="Unassembled WGS sequence"/>
</dbReference>
<keyword evidence="5 9" id="KW-0812">Transmembrane</keyword>
<evidence type="ECO:0000313" key="11">
    <source>
        <dbReference type="Proteomes" id="UP001600424"/>
    </source>
</evidence>
<comment type="caution">
    <text evidence="10">The sequence shown here is derived from an EMBL/GenBank/DDBJ whole genome shotgun (WGS) entry which is preliminary data.</text>
</comment>
<feature type="region of interest" description="Disordered" evidence="8">
    <location>
        <begin position="353"/>
        <end position="377"/>
    </location>
</feature>
<comment type="similarity">
    <text evidence="2">Belongs to the autoinducer-2 exporter (AI-2E) (TC 2.A.86) family.</text>
</comment>
<reference evidence="10 11" key="1">
    <citation type="submission" date="2024-09" db="EMBL/GenBank/DDBJ databases">
        <title>The Natural Products Discovery Center: Release of the First 8490 Sequenced Strains for Exploring Actinobacteria Biosynthetic Diversity.</title>
        <authorList>
            <person name="Kalkreuter E."/>
            <person name="Kautsar S.A."/>
            <person name="Yang D."/>
            <person name="Bader C.D."/>
            <person name="Teijaro C.N."/>
            <person name="Fluegel L."/>
            <person name="Davis C.M."/>
            <person name="Simpson J.R."/>
            <person name="Lauterbach L."/>
            <person name="Steele A.D."/>
            <person name="Gui C."/>
            <person name="Meng S."/>
            <person name="Li G."/>
            <person name="Viehrig K."/>
            <person name="Ye F."/>
            <person name="Su P."/>
            <person name="Kiefer A.F."/>
            <person name="Nichols A."/>
            <person name="Cepeda A.J."/>
            <person name="Yan W."/>
            <person name="Fan B."/>
            <person name="Jiang Y."/>
            <person name="Adhikari A."/>
            <person name="Zheng C.-J."/>
            <person name="Schuster L."/>
            <person name="Cowan T.M."/>
            <person name="Smanski M.J."/>
            <person name="Chevrette M.G."/>
            <person name="De Carvalho L.P.S."/>
            <person name="Shen B."/>
        </authorList>
    </citation>
    <scope>NUCLEOTIDE SEQUENCE [LARGE SCALE GENOMIC DNA]</scope>
    <source>
        <strain evidence="10 11">NPDC056472</strain>
    </source>
</reference>
<feature type="transmembrane region" description="Helical" evidence="9">
    <location>
        <begin position="243"/>
        <end position="273"/>
    </location>
</feature>
<feature type="transmembrane region" description="Helical" evidence="9">
    <location>
        <begin position="150"/>
        <end position="179"/>
    </location>
</feature>
<evidence type="ECO:0000256" key="2">
    <source>
        <dbReference type="ARBA" id="ARBA00009773"/>
    </source>
</evidence>
<name>A0ABW6ILV4_STRWE</name>
<gene>
    <name evidence="10" type="ORF">ACFQ63_02490</name>
</gene>
<evidence type="ECO:0000256" key="1">
    <source>
        <dbReference type="ARBA" id="ARBA00004651"/>
    </source>
</evidence>
<feature type="transmembrane region" description="Helical" evidence="9">
    <location>
        <begin position="20"/>
        <end position="38"/>
    </location>
</feature>
<keyword evidence="6 9" id="KW-1133">Transmembrane helix</keyword>
<feature type="transmembrane region" description="Helical" evidence="9">
    <location>
        <begin position="311"/>
        <end position="344"/>
    </location>
</feature>
<evidence type="ECO:0000256" key="9">
    <source>
        <dbReference type="SAM" id="Phobius"/>
    </source>
</evidence>
<dbReference type="PANTHER" id="PTHR21716:SF53">
    <property type="entry name" value="PERMEASE PERM-RELATED"/>
    <property type="match status" value="1"/>
</dbReference>
<feature type="transmembrane region" description="Helical" evidence="9">
    <location>
        <begin position="73"/>
        <end position="96"/>
    </location>
</feature>
<keyword evidence="11" id="KW-1185">Reference proteome</keyword>
<feature type="compositionally biased region" description="Acidic residues" evidence="8">
    <location>
        <begin position="353"/>
        <end position="362"/>
    </location>
</feature>
<evidence type="ECO:0000256" key="5">
    <source>
        <dbReference type="ARBA" id="ARBA00022692"/>
    </source>
</evidence>